<reference evidence="1" key="2">
    <citation type="submission" date="2021-09" db="EMBL/GenBank/DDBJ databases">
        <authorList>
            <person name="Jia N."/>
            <person name="Wang J."/>
            <person name="Shi W."/>
            <person name="Du L."/>
            <person name="Sun Y."/>
            <person name="Zhan W."/>
            <person name="Jiang J."/>
            <person name="Wang Q."/>
            <person name="Zhang B."/>
            <person name="Ji P."/>
            <person name="Sakyi L.B."/>
            <person name="Cui X."/>
            <person name="Yuan T."/>
            <person name="Jiang B."/>
            <person name="Yang W."/>
            <person name="Lam T.T.-Y."/>
            <person name="Chang Q."/>
            <person name="Ding S."/>
            <person name="Wang X."/>
            <person name="Zhu J."/>
            <person name="Ruan X."/>
            <person name="Zhao L."/>
            <person name="Wei J."/>
            <person name="Que T."/>
            <person name="Du C."/>
            <person name="Cheng J."/>
            <person name="Dai P."/>
            <person name="Han X."/>
            <person name="Huang E."/>
            <person name="Gao Y."/>
            <person name="Liu J."/>
            <person name="Shao H."/>
            <person name="Ye R."/>
            <person name="Li L."/>
            <person name="Wei W."/>
            <person name="Wang X."/>
            <person name="Wang C."/>
            <person name="Huo Q."/>
            <person name="Li W."/>
            <person name="Guo W."/>
            <person name="Chen H."/>
            <person name="Chen S."/>
            <person name="Zhou L."/>
            <person name="Zhou L."/>
            <person name="Ni X."/>
            <person name="Tian J."/>
            <person name="Zhou Y."/>
            <person name="Sheng Y."/>
            <person name="Liu T."/>
            <person name="Pan Y."/>
            <person name="Xia L."/>
            <person name="Li J."/>
            <person name="Zhao F."/>
            <person name="Cao W."/>
        </authorList>
    </citation>
    <scope>NUCLEOTIDE SEQUENCE</scope>
    <source>
        <strain evidence="1">Rmic-2018</strain>
        <tissue evidence="1">Larvae</tissue>
    </source>
</reference>
<dbReference type="AlphaFoldDB" id="A0A9J6DRM0"/>
<gene>
    <name evidence="1" type="ORF">HPB51_001478</name>
</gene>
<accession>A0A9J6DRM0</accession>
<reference evidence="1" key="1">
    <citation type="journal article" date="2020" name="Cell">
        <title>Large-Scale Comparative Analyses of Tick Genomes Elucidate Their Genetic Diversity and Vector Capacities.</title>
        <authorList>
            <consortium name="Tick Genome and Microbiome Consortium (TIGMIC)"/>
            <person name="Jia N."/>
            <person name="Wang J."/>
            <person name="Shi W."/>
            <person name="Du L."/>
            <person name="Sun Y."/>
            <person name="Zhan W."/>
            <person name="Jiang J.F."/>
            <person name="Wang Q."/>
            <person name="Zhang B."/>
            <person name="Ji P."/>
            <person name="Bell-Sakyi L."/>
            <person name="Cui X.M."/>
            <person name="Yuan T.T."/>
            <person name="Jiang B.G."/>
            <person name="Yang W.F."/>
            <person name="Lam T.T."/>
            <person name="Chang Q.C."/>
            <person name="Ding S.J."/>
            <person name="Wang X.J."/>
            <person name="Zhu J.G."/>
            <person name="Ruan X.D."/>
            <person name="Zhao L."/>
            <person name="Wei J.T."/>
            <person name="Ye R.Z."/>
            <person name="Que T.C."/>
            <person name="Du C.H."/>
            <person name="Zhou Y.H."/>
            <person name="Cheng J.X."/>
            <person name="Dai P.F."/>
            <person name="Guo W.B."/>
            <person name="Han X.H."/>
            <person name="Huang E.J."/>
            <person name="Li L.F."/>
            <person name="Wei W."/>
            <person name="Gao Y.C."/>
            <person name="Liu J.Z."/>
            <person name="Shao H.Z."/>
            <person name="Wang X."/>
            <person name="Wang C.C."/>
            <person name="Yang T.C."/>
            <person name="Huo Q.B."/>
            <person name="Li W."/>
            <person name="Chen H.Y."/>
            <person name="Chen S.E."/>
            <person name="Zhou L.G."/>
            <person name="Ni X.B."/>
            <person name="Tian J.H."/>
            <person name="Sheng Y."/>
            <person name="Liu T."/>
            <person name="Pan Y.S."/>
            <person name="Xia L.Y."/>
            <person name="Li J."/>
            <person name="Zhao F."/>
            <person name="Cao W.C."/>
        </authorList>
    </citation>
    <scope>NUCLEOTIDE SEQUENCE</scope>
    <source>
        <strain evidence="1">Rmic-2018</strain>
    </source>
</reference>
<dbReference type="Proteomes" id="UP000821866">
    <property type="component" value="Unassembled WGS sequence"/>
</dbReference>
<dbReference type="VEuPathDB" id="VectorBase:LOC119179282"/>
<proteinExistence type="predicted"/>
<comment type="caution">
    <text evidence="1">The sequence shown here is derived from an EMBL/GenBank/DDBJ whole genome shotgun (WGS) entry which is preliminary data.</text>
</comment>
<protein>
    <recommendedName>
        <fullName evidence="3">Tick transposon</fullName>
    </recommendedName>
</protein>
<organism evidence="1 2">
    <name type="scientific">Rhipicephalus microplus</name>
    <name type="common">Cattle tick</name>
    <name type="synonym">Boophilus microplus</name>
    <dbReference type="NCBI Taxonomy" id="6941"/>
    <lineage>
        <taxon>Eukaryota</taxon>
        <taxon>Metazoa</taxon>
        <taxon>Ecdysozoa</taxon>
        <taxon>Arthropoda</taxon>
        <taxon>Chelicerata</taxon>
        <taxon>Arachnida</taxon>
        <taxon>Acari</taxon>
        <taxon>Parasitiformes</taxon>
        <taxon>Ixodida</taxon>
        <taxon>Ixodoidea</taxon>
        <taxon>Ixodidae</taxon>
        <taxon>Rhipicephalinae</taxon>
        <taxon>Rhipicephalus</taxon>
        <taxon>Boophilus</taxon>
    </lineage>
</organism>
<evidence type="ECO:0000313" key="2">
    <source>
        <dbReference type="Proteomes" id="UP000821866"/>
    </source>
</evidence>
<keyword evidence="2" id="KW-1185">Reference proteome</keyword>
<name>A0A9J6DRM0_RHIMP</name>
<evidence type="ECO:0008006" key="3">
    <source>
        <dbReference type="Google" id="ProtNLM"/>
    </source>
</evidence>
<dbReference type="EMBL" id="JABSTU010000007">
    <property type="protein sequence ID" value="KAH8024845.1"/>
    <property type="molecule type" value="Genomic_DNA"/>
</dbReference>
<evidence type="ECO:0000313" key="1">
    <source>
        <dbReference type="EMBL" id="KAH8024845.1"/>
    </source>
</evidence>
<sequence length="150" mass="17260">MNPEYNKGRRAASVRAIIDLHANDAYVRKIRIRCFPAHAGNASESNDNHNETAHAAARALTNHAPATDHTTWFEANDRMTDYNDLTNAYRLARRNSPFPHPRLGRAEAVLLRQFQTLPSPALMHRMYPETYPTDKRKFCRRETADHTHIL</sequence>